<feature type="region of interest" description="Disordered" evidence="1">
    <location>
        <begin position="15"/>
        <end position="101"/>
    </location>
</feature>
<dbReference type="Proteomes" id="UP001055115">
    <property type="component" value="Unassembled WGS sequence"/>
</dbReference>
<name>A0AA37URK2_9PEZI</name>
<gene>
    <name evidence="2" type="ORF">ColSpa_11108</name>
</gene>
<reference evidence="2 3" key="1">
    <citation type="submission" date="2022-03" db="EMBL/GenBank/DDBJ databases">
        <title>Genome data of Colletotrichum spp.</title>
        <authorList>
            <person name="Utami Y.D."/>
            <person name="Hiruma K."/>
        </authorList>
    </citation>
    <scope>NUCLEOTIDE SEQUENCE [LARGE SCALE GENOMIC DNA]</scope>
    <source>
        <strain evidence="2 3">MAFF 239500</strain>
    </source>
</reference>
<sequence>MICITVVAAVYLLRRNKNNKEPQQKRTSRFRSWGRSSSKPPAYDQSEAPQADTQVQDTMEHNKTYAGWGPSEVYGSEPWRNPAMPVELPGPPPAELPGRQY</sequence>
<keyword evidence="3" id="KW-1185">Reference proteome</keyword>
<feature type="compositionally biased region" description="Polar residues" evidence="1">
    <location>
        <begin position="47"/>
        <end position="57"/>
    </location>
</feature>
<accession>A0AA37URK2</accession>
<dbReference type="GeneID" id="73331910"/>
<comment type="caution">
    <text evidence="2">The sequence shown here is derived from an EMBL/GenBank/DDBJ whole genome shotgun (WGS) entry which is preliminary data.</text>
</comment>
<dbReference type="AlphaFoldDB" id="A0AA37URK2"/>
<proteinExistence type="predicted"/>
<protein>
    <submittedName>
        <fullName evidence="2">Uncharacterized protein</fullName>
    </submittedName>
</protein>
<organism evidence="2 3">
    <name type="scientific">Colletotrichum spaethianum</name>
    <dbReference type="NCBI Taxonomy" id="700344"/>
    <lineage>
        <taxon>Eukaryota</taxon>
        <taxon>Fungi</taxon>
        <taxon>Dikarya</taxon>
        <taxon>Ascomycota</taxon>
        <taxon>Pezizomycotina</taxon>
        <taxon>Sordariomycetes</taxon>
        <taxon>Hypocreomycetidae</taxon>
        <taxon>Glomerellales</taxon>
        <taxon>Glomerellaceae</taxon>
        <taxon>Colletotrichum</taxon>
        <taxon>Colletotrichum spaethianum species complex</taxon>
    </lineage>
</organism>
<dbReference type="EMBL" id="BQXU01000042">
    <property type="protein sequence ID" value="GKT50927.1"/>
    <property type="molecule type" value="Genomic_DNA"/>
</dbReference>
<dbReference type="RefSeq" id="XP_049133277.1">
    <property type="nucleotide sequence ID" value="XM_049277320.1"/>
</dbReference>
<evidence type="ECO:0000256" key="1">
    <source>
        <dbReference type="SAM" id="MobiDB-lite"/>
    </source>
</evidence>
<evidence type="ECO:0000313" key="3">
    <source>
        <dbReference type="Proteomes" id="UP001055115"/>
    </source>
</evidence>
<evidence type="ECO:0000313" key="2">
    <source>
        <dbReference type="EMBL" id="GKT50927.1"/>
    </source>
</evidence>